<evidence type="ECO:0000256" key="3">
    <source>
        <dbReference type="ARBA" id="ARBA00022927"/>
    </source>
</evidence>
<keyword evidence="2 4" id="KW-0813">Transport</keyword>
<dbReference type="PANTHER" id="PTHR13856:SF31">
    <property type="entry name" value="TOM1-LIKE PROTEIN 2"/>
    <property type="match status" value="1"/>
</dbReference>
<feature type="domain" description="VHS" evidence="6">
    <location>
        <begin position="20"/>
        <end position="152"/>
    </location>
</feature>
<dbReference type="SUPFAM" id="SSF89009">
    <property type="entry name" value="GAT-like domain"/>
    <property type="match status" value="1"/>
</dbReference>
<dbReference type="PANTHER" id="PTHR13856">
    <property type="entry name" value="VHS DOMAIN CONTAINING PROTEIN FAMILY"/>
    <property type="match status" value="1"/>
</dbReference>
<organism evidence="8 9">
    <name type="scientific">Sparus aurata</name>
    <name type="common">Gilthead sea bream</name>
    <dbReference type="NCBI Taxonomy" id="8175"/>
    <lineage>
        <taxon>Eukaryota</taxon>
        <taxon>Metazoa</taxon>
        <taxon>Chordata</taxon>
        <taxon>Craniata</taxon>
        <taxon>Vertebrata</taxon>
        <taxon>Euteleostomi</taxon>
        <taxon>Actinopterygii</taxon>
        <taxon>Neopterygii</taxon>
        <taxon>Teleostei</taxon>
        <taxon>Neoteleostei</taxon>
        <taxon>Acanthomorphata</taxon>
        <taxon>Eupercaria</taxon>
        <taxon>Spariformes</taxon>
        <taxon>Sparidae</taxon>
        <taxon>Sparus</taxon>
    </lineage>
</organism>
<dbReference type="FunFam" id="1.25.40.90:FF:000003">
    <property type="entry name" value="TOM1-like protein 2 isoform X1"/>
    <property type="match status" value="1"/>
</dbReference>
<name>A0A671XTV2_SPAAU</name>
<dbReference type="GO" id="GO:0030276">
    <property type="term" value="F:clathrin binding"/>
    <property type="evidence" value="ECO:0007669"/>
    <property type="project" value="TreeGrafter"/>
</dbReference>
<reference evidence="8" key="1">
    <citation type="submission" date="2021-04" db="EMBL/GenBank/DDBJ databases">
        <authorList>
            <consortium name="Wellcome Sanger Institute Data Sharing"/>
        </authorList>
    </citation>
    <scope>NUCLEOTIDE SEQUENCE [LARGE SCALE GENOMIC DNA]</scope>
</reference>
<dbReference type="FunFam" id="1.20.58.160:FF:000001">
    <property type="entry name" value="TOM1-like protein 2 isoform X1"/>
    <property type="match status" value="1"/>
</dbReference>
<dbReference type="GO" id="GO:0007165">
    <property type="term" value="P:signal transduction"/>
    <property type="evidence" value="ECO:0007669"/>
    <property type="project" value="TreeGrafter"/>
</dbReference>
<dbReference type="PROSITE" id="PS50909">
    <property type="entry name" value="GAT"/>
    <property type="match status" value="1"/>
</dbReference>
<evidence type="ECO:0000313" key="8">
    <source>
        <dbReference type="Ensembl" id="ENSSAUP00010054480.1"/>
    </source>
</evidence>
<proteinExistence type="inferred from homology"/>
<accession>A0A671XTV2</accession>
<dbReference type="GO" id="GO:0015031">
    <property type="term" value="P:protein transport"/>
    <property type="evidence" value="ECO:0007669"/>
    <property type="project" value="UniProtKB-UniRule"/>
</dbReference>
<dbReference type="InterPro" id="IPR002014">
    <property type="entry name" value="VHS_dom"/>
</dbReference>
<dbReference type="CDD" id="cd14238">
    <property type="entry name" value="GAT_TM1L2"/>
    <property type="match status" value="1"/>
</dbReference>
<dbReference type="Pfam" id="PF03127">
    <property type="entry name" value="GAT"/>
    <property type="match status" value="1"/>
</dbReference>
<protein>
    <submittedName>
        <fullName evidence="8">Target of myb1 like 2 membrane trafficking protein</fullName>
    </submittedName>
</protein>
<evidence type="ECO:0000256" key="1">
    <source>
        <dbReference type="ARBA" id="ARBA00007708"/>
    </source>
</evidence>
<dbReference type="GO" id="GO:0016020">
    <property type="term" value="C:membrane"/>
    <property type="evidence" value="ECO:0007669"/>
    <property type="project" value="TreeGrafter"/>
</dbReference>
<evidence type="ECO:0000256" key="5">
    <source>
        <dbReference type="SAM" id="MobiDB-lite"/>
    </source>
</evidence>
<dbReference type="AlphaFoldDB" id="A0A671XTV2"/>
<feature type="domain" description="GAT" evidence="7">
    <location>
        <begin position="199"/>
        <end position="287"/>
    </location>
</feature>
<dbReference type="InterPro" id="IPR004152">
    <property type="entry name" value="GAT_dom"/>
</dbReference>
<dbReference type="InterPro" id="IPR014645">
    <property type="entry name" value="TOM1"/>
</dbReference>
<dbReference type="Gene3D" id="1.20.58.160">
    <property type="match status" value="1"/>
</dbReference>
<dbReference type="PROSITE" id="PS50179">
    <property type="entry name" value="VHS"/>
    <property type="match status" value="1"/>
</dbReference>
<dbReference type="GeneTree" id="ENSGT00940000156940"/>
<gene>
    <name evidence="8" type="primary">TOM1L2</name>
</gene>
<dbReference type="InterPro" id="IPR038425">
    <property type="entry name" value="GAT_sf"/>
</dbReference>
<dbReference type="Ensembl" id="ENSSAUT00010057257.1">
    <property type="protein sequence ID" value="ENSSAUP00010054480.1"/>
    <property type="gene ID" value="ENSSAUG00010022379.1"/>
</dbReference>
<reference evidence="8" key="3">
    <citation type="submission" date="2025-09" db="UniProtKB">
        <authorList>
            <consortium name="Ensembl"/>
        </authorList>
    </citation>
    <scope>IDENTIFICATION</scope>
</reference>
<dbReference type="GO" id="GO:0035091">
    <property type="term" value="F:phosphatidylinositol binding"/>
    <property type="evidence" value="ECO:0007669"/>
    <property type="project" value="InterPro"/>
</dbReference>
<reference evidence="8" key="2">
    <citation type="submission" date="2025-08" db="UniProtKB">
        <authorList>
            <consortium name="Ensembl"/>
        </authorList>
    </citation>
    <scope>IDENTIFICATION</scope>
</reference>
<comment type="similarity">
    <text evidence="1 4">Belongs to the TOM1 family.</text>
</comment>
<dbReference type="Proteomes" id="UP000472265">
    <property type="component" value="Chromosome 23"/>
</dbReference>
<sequence>MEFLLGNPYSTPVGQCIERATDGGLQNEDWTLNMEICDIINETEEGPKDAMRALKKRLSGNKNYREVMLALTVVETCVKNCGHRFHVQVANRDFIDGVLVKIISPKNNPPTIVQDKVLALIQAWADAFRSSPDLTGVVHIYEELKRKGIEFPMADLDALSPIHTPQRVRRKSNTDSTNMSVYIHSSISRGNVPITATPEQIARLRSELDVVRGNTKVMSEMLTEMVPGQEDPSDLELLQELNRTCRAMQQRVVELISRVSNEEVTEELLHVNDDLNNIFLRYERYERYRSGRAAQNNGVSTLNEATEDNLIDLGPGSPAVVTPRITSTSLSTALAGLDVASDSVSGTLSSLPGRNQDDFDMFAHTRSSSLADQRKNVKYEDPQALGGLVSALDVRQQNTGGIPVSQSSVMDDIEEWLCADVKGDAAEEGVTSEEFDKFLEERAKVADTLPSPPGANPAHPARAPSSSQKKAERTEDALFAL</sequence>
<evidence type="ECO:0000259" key="7">
    <source>
        <dbReference type="PROSITE" id="PS50909"/>
    </source>
</evidence>
<dbReference type="SMART" id="SM00288">
    <property type="entry name" value="VHS"/>
    <property type="match status" value="1"/>
</dbReference>
<keyword evidence="3 4" id="KW-0653">Protein transport</keyword>
<dbReference type="GO" id="GO:0043130">
    <property type="term" value="F:ubiquitin binding"/>
    <property type="evidence" value="ECO:0007669"/>
    <property type="project" value="InterPro"/>
</dbReference>
<evidence type="ECO:0000259" key="6">
    <source>
        <dbReference type="PROSITE" id="PS50179"/>
    </source>
</evidence>
<dbReference type="Gene3D" id="1.25.40.90">
    <property type="match status" value="1"/>
</dbReference>
<feature type="compositionally biased region" description="Basic and acidic residues" evidence="5">
    <location>
        <begin position="469"/>
        <end position="481"/>
    </location>
</feature>
<dbReference type="SUPFAM" id="SSF48464">
    <property type="entry name" value="ENTH/VHS domain"/>
    <property type="match status" value="1"/>
</dbReference>
<feature type="region of interest" description="Disordered" evidence="5">
    <location>
        <begin position="442"/>
        <end position="481"/>
    </location>
</feature>
<dbReference type="InterPro" id="IPR008942">
    <property type="entry name" value="ENTH_VHS"/>
</dbReference>
<keyword evidence="9" id="KW-1185">Reference proteome</keyword>
<dbReference type="GO" id="GO:0005768">
    <property type="term" value="C:endosome"/>
    <property type="evidence" value="ECO:0007669"/>
    <property type="project" value="TreeGrafter"/>
</dbReference>
<dbReference type="Pfam" id="PF00790">
    <property type="entry name" value="VHS"/>
    <property type="match status" value="1"/>
</dbReference>
<dbReference type="PIRSF" id="PIRSF036948">
    <property type="entry name" value="TOM1"/>
    <property type="match status" value="1"/>
</dbReference>
<evidence type="ECO:0000313" key="9">
    <source>
        <dbReference type="Proteomes" id="UP000472265"/>
    </source>
</evidence>
<evidence type="ECO:0000256" key="4">
    <source>
        <dbReference type="PIRNR" id="PIRNR036948"/>
    </source>
</evidence>
<evidence type="ECO:0000256" key="2">
    <source>
        <dbReference type="ARBA" id="ARBA00022448"/>
    </source>
</evidence>